<dbReference type="SUPFAM" id="SSF53335">
    <property type="entry name" value="S-adenosyl-L-methionine-dependent methyltransferases"/>
    <property type="match status" value="1"/>
</dbReference>
<dbReference type="OrthoDB" id="9793351at2"/>
<dbReference type="RefSeq" id="WP_140035772.1">
    <property type="nucleotide sequence ID" value="NZ_CP041040.1"/>
</dbReference>
<organism evidence="2 3">
    <name type="scientific">Microbacterium foliorum</name>
    <dbReference type="NCBI Taxonomy" id="104336"/>
    <lineage>
        <taxon>Bacteria</taxon>
        <taxon>Bacillati</taxon>
        <taxon>Actinomycetota</taxon>
        <taxon>Actinomycetes</taxon>
        <taxon>Micrococcales</taxon>
        <taxon>Microbacteriaceae</taxon>
        <taxon>Microbacterium</taxon>
    </lineage>
</organism>
<protein>
    <submittedName>
        <fullName evidence="2">Spermidine synthase</fullName>
    </submittedName>
</protein>
<sequence length="249" mass="27166">MITRFEELDWQETPIGELTLRRRTEPAVGQEVYEVRLGDEYLMSSLFTVAEEELSNLGLAAVDGDDLSVLVGGLGLGYTAVAALRDERVASLTVVDRLGAVIGWHQRLLLPVSAELVEDPRTTLVEDDFFALVRAAPRDDHRGYSAILLDVDHSPRHQLDPTHADLYTADGLRALDRHLAAGGVFALWSDDPPDDDFMREMHAVFDDAIAHVVDFANAVTGGTSSNTVYVARSRRAMDAAAEPAPKAAS</sequence>
<dbReference type="PANTHER" id="PTHR43317:SF3">
    <property type="entry name" value="BLR2883 PROTEIN"/>
    <property type="match status" value="1"/>
</dbReference>
<name>A0A4Y5YLQ5_9MICO</name>
<dbReference type="PANTHER" id="PTHR43317">
    <property type="entry name" value="THERMOSPERMINE SYNTHASE ACAULIS5"/>
    <property type="match status" value="1"/>
</dbReference>
<dbReference type="InterPro" id="IPR029063">
    <property type="entry name" value="SAM-dependent_MTases_sf"/>
</dbReference>
<reference evidence="2 3" key="1">
    <citation type="submission" date="2019-06" db="EMBL/GenBank/DDBJ databases">
        <title>Complete genome of Microbacterium foliorum M2.</title>
        <authorList>
            <person name="Cao G."/>
        </authorList>
    </citation>
    <scope>NUCLEOTIDE SEQUENCE [LARGE SCALE GENOMIC DNA]</scope>
    <source>
        <strain evidence="2 3">M2</strain>
    </source>
</reference>
<dbReference type="GO" id="GO:0006596">
    <property type="term" value="P:polyamine biosynthetic process"/>
    <property type="evidence" value="ECO:0007669"/>
    <property type="project" value="UniProtKB-KW"/>
</dbReference>
<evidence type="ECO:0000313" key="2">
    <source>
        <dbReference type="EMBL" id="QDE33475.1"/>
    </source>
</evidence>
<dbReference type="EMBL" id="CP041040">
    <property type="protein sequence ID" value="QDE33475.1"/>
    <property type="molecule type" value="Genomic_DNA"/>
</dbReference>
<keyword evidence="1" id="KW-0620">Polyamine biosynthesis</keyword>
<proteinExistence type="predicted"/>
<dbReference type="Gene3D" id="3.40.50.150">
    <property type="entry name" value="Vaccinia Virus protein VP39"/>
    <property type="match status" value="1"/>
</dbReference>
<dbReference type="Proteomes" id="UP000316125">
    <property type="component" value="Chromosome"/>
</dbReference>
<evidence type="ECO:0000256" key="1">
    <source>
        <dbReference type="ARBA" id="ARBA00023115"/>
    </source>
</evidence>
<accession>A0A4Y5YLQ5</accession>
<gene>
    <name evidence="2" type="ORF">FIV50_00835</name>
</gene>
<evidence type="ECO:0000313" key="3">
    <source>
        <dbReference type="Proteomes" id="UP000316125"/>
    </source>
</evidence>
<dbReference type="AlphaFoldDB" id="A0A4Y5YLQ5"/>